<feature type="transmembrane region" description="Helical" evidence="1">
    <location>
        <begin position="211"/>
        <end position="230"/>
    </location>
</feature>
<sequence length="447" mass="49895">MKQIQAQRSEASSCLSSLEAKPYLSLSRLTVYAVQEVRQAQRCNGAAGPAVMRWCGRSRGRAAGLAVSGAADPEVWRQSGRAAGPAVMRWGSSSAMGQQVWQRGGRSSRAAGPAARWQARRQVRQECEVGSRSGAFATMKEDNNFPKLFLIDEEANEFKLVYRSSYPKKVWGLFLQQSTMLGRNIKSGIKNTVSCVFHRYPLTLPSIKSVTLARCGGGVLVFLFLLFLLLKENRLVARYPFGYPKTAIVPIKEAVPKSLTVTNLLEAQKSEPFCEAMENCFDTAIKEFTLEPQMVKENAKMILECNGTRKEFVSGKGENYIEVFWVDGQTHYTVKEANSQVYVARLRRQSLPLSLASILNVDQQLASLEGSEELRQCLNEIIEEFPKEPHTVQDNAVLEVSCGGSNVTFRSGDGKNEINVYKDTQGKIVFNVKGRGWAWWARLFVKH</sequence>
<evidence type="ECO:0000313" key="2">
    <source>
        <dbReference type="Proteomes" id="UP001652622"/>
    </source>
</evidence>
<dbReference type="KEGG" id="pgut:117668003"/>
<evidence type="ECO:0000256" key="1">
    <source>
        <dbReference type="SAM" id="Phobius"/>
    </source>
</evidence>
<dbReference type="GeneID" id="117668003"/>
<protein>
    <submittedName>
        <fullName evidence="3">Uncharacterized protein LOC117668003 isoform X1</fullName>
    </submittedName>
</protein>
<keyword evidence="2" id="KW-1185">Reference proteome</keyword>
<dbReference type="Proteomes" id="UP001652622">
    <property type="component" value="Unplaced"/>
</dbReference>
<reference evidence="3" key="1">
    <citation type="submission" date="2025-08" db="UniProtKB">
        <authorList>
            <consortium name="RefSeq"/>
        </authorList>
    </citation>
    <scope>IDENTIFICATION</scope>
    <source>
        <tissue evidence="3">Blood</tissue>
    </source>
</reference>
<keyword evidence="1" id="KW-0812">Transmembrane</keyword>
<keyword evidence="1" id="KW-0472">Membrane</keyword>
<gene>
    <name evidence="3" type="primary">LOC117668003</name>
</gene>
<dbReference type="RefSeq" id="XP_034277566.1">
    <property type="nucleotide sequence ID" value="XM_034421675.2"/>
</dbReference>
<organism evidence="2 3">
    <name type="scientific">Pantherophis guttatus</name>
    <name type="common">Corn snake</name>
    <name type="synonym">Elaphe guttata</name>
    <dbReference type="NCBI Taxonomy" id="94885"/>
    <lineage>
        <taxon>Eukaryota</taxon>
        <taxon>Metazoa</taxon>
        <taxon>Chordata</taxon>
        <taxon>Craniata</taxon>
        <taxon>Vertebrata</taxon>
        <taxon>Euteleostomi</taxon>
        <taxon>Lepidosauria</taxon>
        <taxon>Squamata</taxon>
        <taxon>Bifurcata</taxon>
        <taxon>Unidentata</taxon>
        <taxon>Episquamata</taxon>
        <taxon>Toxicofera</taxon>
        <taxon>Serpentes</taxon>
        <taxon>Colubroidea</taxon>
        <taxon>Colubridae</taxon>
        <taxon>Colubrinae</taxon>
        <taxon>Pantherophis</taxon>
    </lineage>
</organism>
<name>A0A6P9CE32_PANGU</name>
<proteinExistence type="predicted"/>
<accession>A0A6P9CE32</accession>
<evidence type="ECO:0000313" key="3">
    <source>
        <dbReference type="RefSeq" id="XP_034277566.1"/>
    </source>
</evidence>
<dbReference type="OMA" id="FMLEPRI"/>
<keyword evidence="1" id="KW-1133">Transmembrane helix</keyword>
<dbReference type="InParanoid" id="A0A6P9CE32"/>
<dbReference type="AlphaFoldDB" id="A0A6P9CE32"/>